<dbReference type="AlphaFoldDB" id="L7VYS3"/>
<organism evidence="1">
    <name type="scientific">uncultured bacterium A1Q1_fos_1134</name>
    <dbReference type="NCBI Taxonomy" id="1256543"/>
    <lineage>
        <taxon>Bacteria</taxon>
        <taxon>environmental samples</taxon>
    </lineage>
</organism>
<sequence length="41" mass="4458">MVERNLAKVEVESSRLFSRSSSKREASASLLHLQGLVPCAA</sequence>
<proteinExistence type="predicted"/>
<dbReference type="EMBL" id="JX649907">
    <property type="protein sequence ID" value="AGC72621.1"/>
    <property type="molecule type" value="Genomic_DNA"/>
</dbReference>
<reference evidence="1" key="1">
    <citation type="submission" date="2012-09" db="EMBL/GenBank/DDBJ databases">
        <title>Metagenomic Characterization of a Microbial Community in Wastewater Detects High Levels of Antibiotic Resistance.</title>
        <authorList>
            <person name="Abrams M."/>
            <person name="Caldwell A."/>
            <person name="Vandaei E."/>
            <person name="Lee W."/>
            <person name="Perrott J."/>
            <person name="Khan S.Y."/>
            <person name="Ta J."/>
            <person name="Romero D."/>
            <person name="Nguyen V."/>
            <person name="Pourmand N."/>
            <person name="Ouverney C.C."/>
        </authorList>
    </citation>
    <scope>NUCLEOTIDE SEQUENCE</scope>
</reference>
<protein>
    <submittedName>
        <fullName evidence="1">Uncharacterized protein</fullName>
    </submittedName>
</protein>
<evidence type="ECO:0000313" key="1">
    <source>
        <dbReference type="EMBL" id="AGC72621.1"/>
    </source>
</evidence>
<accession>L7VYS3</accession>
<name>L7VYS3_9BACT</name>